<dbReference type="AlphaFoldDB" id="A0A0L0NTH7"/>
<feature type="compositionally biased region" description="Basic and acidic residues" evidence="1">
    <location>
        <begin position="467"/>
        <end position="508"/>
    </location>
</feature>
<evidence type="ECO:0000313" key="2">
    <source>
        <dbReference type="EMBL" id="KND97309.1"/>
    </source>
</evidence>
<dbReference type="VEuPathDB" id="FungiDB:B9J08_001369"/>
<feature type="compositionally biased region" description="Low complexity" evidence="1">
    <location>
        <begin position="432"/>
        <end position="445"/>
    </location>
</feature>
<dbReference type="SUPFAM" id="SSF51905">
    <property type="entry name" value="FAD/NAD(P)-binding domain"/>
    <property type="match status" value="2"/>
</dbReference>
<dbReference type="VEuPathDB" id="FungiDB:CJI97_001235"/>
<protein>
    <submittedName>
        <fullName evidence="2">Uncharacterized protein</fullName>
    </submittedName>
</protein>
<name>A0A0L0NTH7_CANAR</name>
<gene>
    <name evidence="2" type="ORF">QG37_06300</name>
</gene>
<feature type="region of interest" description="Disordered" evidence="1">
    <location>
        <begin position="421"/>
        <end position="445"/>
    </location>
</feature>
<dbReference type="PANTHER" id="PTHR38663:SF1">
    <property type="entry name" value="L-ORNITHINE N(5)-MONOOXYGENASE"/>
    <property type="match status" value="1"/>
</dbReference>
<feature type="region of interest" description="Disordered" evidence="1">
    <location>
        <begin position="467"/>
        <end position="523"/>
    </location>
</feature>
<dbReference type="VEuPathDB" id="FungiDB:CJJ09_003624"/>
<evidence type="ECO:0000313" key="3">
    <source>
        <dbReference type="Proteomes" id="UP000037122"/>
    </source>
</evidence>
<feature type="compositionally biased region" description="Polar residues" evidence="1">
    <location>
        <begin position="421"/>
        <end position="431"/>
    </location>
</feature>
<reference evidence="3" key="1">
    <citation type="journal article" date="2015" name="BMC Genomics">
        <title>Draft genome of a commonly misdiagnosed multidrug resistant pathogen Candida auris.</title>
        <authorList>
            <person name="Chatterjee S."/>
            <person name="Alampalli S.V."/>
            <person name="Nageshan R.K."/>
            <person name="Chettiar S.T."/>
            <person name="Joshi S."/>
            <person name="Tatu U.S."/>
        </authorList>
    </citation>
    <scope>NUCLEOTIDE SEQUENCE [LARGE SCALE GENOMIC DNA]</scope>
    <source>
        <strain evidence="3">6684</strain>
    </source>
</reference>
<dbReference type="InterPro" id="IPR036188">
    <property type="entry name" value="FAD/NAD-bd_sf"/>
</dbReference>
<dbReference type="VEuPathDB" id="FungiDB:QG37_06300"/>
<organism evidence="2 3">
    <name type="scientific">Candidozyma auris</name>
    <name type="common">Yeast</name>
    <name type="synonym">Candida auris</name>
    <dbReference type="NCBI Taxonomy" id="498019"/>
    <lineage>
        <taxon>Eukaryota</taxon>
        <taxon>Fungi</taxon>
        <taxon>Dikarya</taxon>
        <taxon>Ascomycota</taxon>
        <taxon>Saccharomycotina</taxon>
        <taxon>Pichiomycetes</taxon>
        <taxon>Metschnikowiaceae</taxon>
        <taxon>Candidozyma</taxon>
    </lineage>
</organism>
<proteinExistence type="predicted"/>
<evidence type="ECO:0000256" key="1">
    <source>
        <dbReference type="SAM" id="MobiDB-lite"/>
    </source>
</evidence>
<dbReference type="PANTHER" id="PTHR38663">
    <property type="match status" value="1"/>
</dbReference>
<dbReference type="Gene3D" id="3.50.50.60">
    <property type="entry name" value="FAD/NAD(P)-binding domain"/>
    <property type="match status" value="1"/>
</dbReference>
<feature type="region of interest" description="Disordered" evidence="1">
    <location>
        <begin position="566"/>
        <end position="588"/>
    </location>
</feature>
<dbReference type="EMBL" id="LGST01000042">
    <property type="protein sequence ID" value="KND97309.1"/>
    <property type="molecule type" value="Genomic_DNA"/>
</dbReference>
<accession>A0A0L0NTH7</accession>
<dbReference type="VEuPathDB" id="FungiDB:CJJ07_001805"/>
<dbReference type="Proteomes" id="UP000037122">
    <property type="component" value="Unassembled WGS sequence"/>
</dbReference>
<sequence length="841" mass="95201">MVNVVDVSSDCFFEVVIVGGGTCGLAVALRLCENAPGLIYTEEEHQRFHWLKKRGHKVSTIHKGMTKTLKYVSPATLGPENILVLDAIGDKFMTGWDNQFRSCQIPHLRLPMFFHPDPVNIDGMITYAHTHKREKDLMEIQNVVGKEYSKHQLKRTMKKAKKSMKGKVPAVIGDQAGGKNHDRSGIVDINMRDWRDYYRPLTPFFRDFCNDLIERYNIGDCVKKDEVVSLKYVDLNVYDKNFVERGFFVETASGKCYGCKTCVVASGHRGKINYPIKGLGEKPPLEAACHTTDIFYEKVPFPHPRLCEKLETAQKKCMGEKMMEQESMTTKKNLNMEENEEGEKTMREKLDETGNLLEERVENAMKDENSLVKGEAITDKHDMRGTITSVMLNEPIDPLEKAMSTDKEAIINATSIESKQAGFTGTTPNERNSSVSSSLSDSDANSNFSFELSRNSSTEDLNCDCHLDSVKREGNPKEETDVRDLAMEEKKSKQDPKMQEEGEPEKDKRRVKPGPNFVSESEYESAESIACKMEMEFQKPKDKNFSGCSISKEEAMKNCAQEHFGQMKEKGMETSPSRKSSGRRRKKSQFSNLPHIVIVGGGLTLAQLAHVACTQGFRVTLVLRGPLKIKHFDFHLDWVTKYKNVKKLAFYILDTDEERAQLIQDARGGGLINPEYHFRLQKHQALGRLELLKYTTVENGKWDDKMKMWNIDLVTKDEDDMQTQNVNVDYVVCATGIAPDLKSLGFMNSIMEEYPIDIVGGFPCLTDNLQWTDDLPLYMVGKNASLRIGPTSANLDGARTGAERVGWKIQEDLAKERRSPNDTRLQLAGGNLNWYTLLLEA</sequence>
<dbReference type="VEuPathDB" id="FungiDB:CJI96_0001272"/>
<comment type="caution">
    <text evidence="2">The sequence shown here is derived from an EMBL/GenBank/DDBJ whole genome shotgun (WGS) entry which is preliminary data.</text>
</comment>